<proteinExistence type="predicted"/>
<feature type="non-terminal residue" evidence="3">
    <location>
        <position position="119"/>
    </location>
</feature>
<feature type="signal peptide" evidence="2">
    <location>
        <begin position="1"/>
        <end position="20"/>
    </location>
</feature>
<evidence type="ECO:0000313" key="3">
    <source>
        <dbReference type="EMBL" id="KFM74039.1"/>
    </source>
</evidence>
<reference evidence="3 4" key="1">
    <citation type="submission" date="2013-11" db="EMBL/GenBank/DDBJ databases">
        <title>Genome sequencing of Stegodyphus mimosarum.</title>
        <authorList>
            <person name="Bechsgaard J."/>
        </authorList>
    </citation>
    <scope>NUCLEOTIDE SEQUENCE [LARGE SCALE GENOMIC DNA]</scope>
</reference>
<feature type="region of interest" description="Disordered" evidence="1">
    <location>
        <begin position="76"/>
        <end position="96"/>
    </location>
</feature>
<evidence type="ECO:0000256" key="1">
    <source>
        <dbReference type="SAM" id="MobiDB-lite"/>
    </source>
</evidence>
<sequence>MNTPFQFFLRFLLIFQQAEMKLQKLSCSLNQLKNHQHQNLLVFPILCSQLLSILHKSFQQKIHVPASPYFYTKEGEKKNSSRYLNTRQSPDFESTNNHNSITHSSFTLIINKTIHVLPA</sequence>
<evidence type="ECO:0000256" key="2">
    <source>
        <dbReference type="SAM" id="SignalP"/>
    </source>
</evidence>
<protein>
    <submittedName>
        <fullName evidence="3">Uncharacterized protein</fullName>
    </submittedName>
</protein>
<feature type="compositionally biased region" description="Polar residues" evidence="1">
    <location>
        <begin position="81"/>
        <end position="93"/>
    </location>
</feature>
<keyword evidence="2" id="KW-0732">Signal</keyword>
<dbReference type="EMBL" id="KK118858">
    <property type="protein sequence ID" value="KFM74039.1"/>
    <property type="molecule type" value="Genomic_DNA"/>
</dbReference>
<organism evidence="3 4">
    <name type="scientific">Stegodyphus mimosarum</name>
    <name type="common">African social velvet spider</name>
    <dbReference type="NCBI Taxonomy" id="407821"/>
    <lineage>
        <taxon>Eukaryota</taxon>
        <taxon>Metazoa</taxon>
        <taxon>Ecdysozoa</taxon>
        <taxon>Arthropoda</taxon>
        <taxon>Chelicerata</taxon>
        <taxon>Arachnida</taxon>
        <taxon>Araneae</taxon>
        <taxon>Araneomorphae</taxon>
        <taxon>Entelegynae</taxon>
        <taxon>Eresoidea</taxon>
        <taxon>Eresidae</taxon>
        <taxon>Stegodyphus</taxon>
    </lineage>
</organism>
<evidence type="ECO:0000313" key="4">
    <source>
        <dbReference type="Proteomes" id="UP000054359"/>
    </source>
</evidence>
<dbReference type="AlphaFoldDB" id="A0A087U9K0"/>
<name>A0A087U9K0_STEMI</name>
<dbReference type="Proteomes" id="UP000054359">
    <property type="component" value="Unassembled WGS sequence"/>
</dbReference>
<feature type="chain" id="PRO_5001830321" evidence="2">
    <location>
        <begin position="21"/>
        <end position="119"/>
    </location>
</feature>
<keyword evidence="4" id="KW-1185">Reference proteome</keyword>
<gene>
    <name evidence="3" type="ORF">X975_10562</name>
</gene>
<accession>A0A087U9K0</accession>